<dbReference type="InterPro" id="IPR027417">
    <property type="entry name" value="P-loop_NTPase"/>
</dbReference>
<dbReference type="InterPro" id="IPR019734">
    <property type="entry name" value="TPR_rpt"/>
</dbReference>
<dbReference type="InterPro" id="IPR053137">
    <property type="entry name" value="NLR-like"/>
</dbReference>
<keyword evidence="3" id="KW-1185">Reference proteome</keyword>
<sequence length="814" mass="92133">MSTTDSTDPAKLLQPRSTAVANTEFGNHTNLHQGDQNIGQSNVHVTYNYGTWVSQNASFDYDGDQSSGACWTVPFGRNKDFIGRELVLNRLLEIIPPDADKDDCQQIAIEGLGGIGKTQIALEAAFRIRDKYKDCHVFWVPAIDISTFENAYREIGRALKIHGIDDTQADVKQLVKAALSGCNNKWLLIIDNADDVDLFSTNKAALSNLLPFSLMGSILFTTRNDEVSQKLDIRRESIIRLSELGRSEAVEMLQKGLSAHQISDIQSMISLLDFLADLPLAIKQASAYMVKTGIKVTRYLEYCSSSDERLIELLSKDFEDRARYKSTDARNPVATTWLISFNDISRSKPLAAKYLQHMSLLAEKNISKHLLPLDDEMEAYEAIGVLRAYAFISERAEKGSYDIHRLVRLVMQNWLVKEGGLKICSTSVMQRLSIAYPHPDHANKDAWTKILPHALVALKYQEHSSDMEARLRVMYDVSRSILLLGRYKDAEQLWRQTVDLYTTALGIEHPYTLASRSSLAKALYGQGKNEEAKHIHQQTLELRIKVLGAEHPDTLLSRTNLANTLYSQDQYKEAEKMYQQTFELQVQVLGAEHPNTLFSMYNIASVAYRQGRYKEAEQLFQKTLELRVKVLGPEHHDTLFTMNGLAIILYLQGQYKEAEQIFKQTLALQTKVLGIEHPGTIYSIYNLACVSYRQGRYEEAEQLFQQTLELRCKVLGPEHPDTVSSSEKLELSKKEQVLGAEDPELLLSRESLAQCTKEQVFLAEHSNMLLSQAVDSDTVISRENILLGKKEIDFFGLLQNIYSFIYLKLCSTTP</sequence>
<evidence type="ECO:0000313" key="2">
    <source>
        <dbReference type="EMBL" id="PON21952.1"/>
    </source>
</evidence>
<reference evidence="2 3" key="1">
    <citation type="journal article" date="2016" name="Genome Announc.">
        <title>Draft Whole-Genome Sequence of Trichoderma gamsii T6085, a Promising Biocontrol Agent of Fusarium Head Blight on Wheat.</title>
        <authorList>
            <person name="Baroncelli R."/>
            <person name="Zapparata A."/>
            <person name="Piaggeschi G."/>
            <person name="Sarrocco S."/>
            <person name="Vannacci G."/>
        </authorList>
    </citation>
    <scope>NUCLEOTIDE SEQUENCE [LARGE SCALE GENOMIC DNA]</scope>
    <source>
        <strain evidence="2 3">T6085</strain>
    </source>
</reference>
<dbReference type="PANTHER" id="PTHR46082:SF6">
    <property type="entry name" value="AAA+ ATPASE DOMAIN-CONTAINING PROTEIN-RELATED"/>
    <property type="match status" value="1"/>
</dbReference>
<dbReference type="AlphaFoldDB" id="A0A2P4ZCC7"/>
<dbReference type="STRING" id="398673.A0A2P4ZCC7"/>
<dbReference type="EMBL" id="JPDN02000043">
    <property type="protein sequence ID" value="PON21952.1"/>
    <property type="molecule type" value="Genomic_DNA"/>
</dbReference>
<dbReference type="Gene3D" id="3.40.50.300">
    <property type="entry name" value="P-loop containing nucleotide triphosphate hydrolases"/>
    <property type="match status" value="1"/>
</dbReference>
<dbReference type="Pfam" id="PF00931">
    <property type="entry name" value="NB-ARC"/>
    <property type="match status" value="1"/>
</dbReference>
<dbReference type="InterPro" id="IPR011990">
    <property type="entry name" value="TPR-like_helical_dom_sf"/>
</dbReference>
<dbReference type="Pfam" id="PF13424">
    <property type="entry name" value="TPR_12"/>
    <property type="match status" value="2"/>
</dbReference>
<accession>A0A2P4ZCC7</accession>
<dbReference type="SUPFAM" id="SSF48452">
    <property type="entry name" value="TPR-like"/>
    <property type="match status" value="2"/>
</dbReference>
<proteinExistence type="predicted"/>
<evidence type="ECO:0000259" key="1">
    <source>
        <dbReference type="Pfam" id="PF00931"/>
    </source>
</evidence>
<dbReference type="PANTHER" id="PTHR46082">
    <property type="entry name" value="ATP/GTP-BINDING PROTEIN-RELATED"/>
    <property type="match status" value="1"/>
</dbReference>
<dbReference type="NCBIfam" id="NF040586">
    <property type="entry name" value="FxSxx_TPR"/>
    <property type="match status" value="1"/>
</dbReference>
<dbReference type="GeneID" id="36347840"/>
<dbReference type="RefSeq" id="XP_024404757.1">
    <property type="nucleotide sequence ID" value="XM_024550512.1"/>
</dbReference>
<protein>
    <recommendedName>
        <fullName evidence="1">NB-ARC domain-containing protein</fullName>
    </recommendedName>
</protein>
<name>A0A2P4ZCC7_9HYPO</name>
<organism evidence="2 3">
    <name type="scientific">Trichoderma gamsii</name>
    <dbReference type="NCBI Taxonomy" id="398673"/>
    <lineage>
        <taxon>Eukaryota</taxon>
        <taxon>Fungi</taxon>
        <taxon>Dikarya</taxon>
        <taxon>Ascomycota</taxon>
        <taxon>Pezizomycotina</taxon>
        <taxon>Sordariomycetes</taxon>
        <taxon>Hypocreomycetidae</taxon>
        <taxon>Hypocreales</taxon>
        <taxon>Hypocreaceae</taxon>
        <taxon>Trichoderma</taxon>
    </lineage>
</organism>
<dbReference type="Pfam" id="PF13374">
    <property type="entry name" value="TPR_10"/>
    <property type="match status" value="2"/>
</dbReference>
<dbReference type="InterPro" id="IPR002182">
    <property type="entry name" value="NB-ARC"/>
</dbReference>
<dbReference type="SUPFAM" id="SSF52540">
    <property type="entry name" value="P-loop containing nucleoside triphosphate hydrolases"/>
    <property type="match status" value="1"/>
</dbReference>
<dbReference type="Gene3D" id="1.25.40.10">
    <property type="entry name" value="Tetratricopeptide repeat domain"/>
    <property type="match status" value="2"/>
</dbReference>
<dbReference type="SMART" id="SM00028">
    <property type="entry name" value="TPR"/>
    <property type="match status" value="5"/>
</dbReference>
<dbReference type="Proteomes" id="UP000054821">
    <property type="component" value="Unassembled WGS sequence"/>
</dbReference>
<comment type="caution">
    <text evidence="2">The sequence shown here is derived from an EMBL/GenBank/DDBJ whole genome shotgun (WGS) entry which is preliminary data.</text>
</comment>
<evidence type="ECO:0000313" key="3">
    <source>
        <dbReference type="Proteomes" id="UP000054821"/>
    </source>
</evidence>
<feature type="domain" description="NB-ARC" evidence="1">
    <location>
        <begin position="101"/>
        <end position="255"/>
    </location>
</feature>
<dbReference type="GO" id="GO:0043531">
    <property type="term" value="F:ADP binding"/>
    <property type="evidence" value="ECO:0007669"/>
    <property type="project" value="InterPro"/>
</dbReference>
<gene>
    <name evidence="2" type="ORF">TGAM01_v209208</name>
</gene>